<sequence>MSMYNFSRLINKYSGPITVFVTTKGGWVNGKPVESEPIPETRQAALIPFDVKTIAQLGGLVTNADVQLYSLAPFVHGDKIEKNGQKYTVDTSADFTQFGDFYRYIAKGVSSFD</sequence>
<dbReference type="Proteomes" id="UP000287910">
    <property type="component" value="Unassembled WGS sequence"/>
</dbReference>
<name>A0A3S0P666_9BACI</name>
<protein>
    <submittedName>
        <fullName evidence="1">Uncharacterized protein</fullName>
    </submittedName>
</protein>
<dbReference type="RefSeq" id="WP_126657383.1">
    <property type="nucleotide sequence ID" value="NZ_RYYR01000002.1"/>
</dbReference>
<organism evidence="1 2">
    <name type="scientific">Lysinibacillus antri</name>
    <dbReference type="NCBI Taxonomy" id="2498145"/>
    <lineage>
        <taxon>Bacteria</taxon>
        <taxon>Bacillati</taxon>
        <taxon>Bacillota</taxon>
        <taxon>Bacilli</taxon>
        <taxon>Bacillales</taxon>
        <taxon>Bacillaceae</taxon>
        <taxon>Lysinibacillus</taxon>
    </lineage>
</organism>
<keyword evidence="2" id="KW-1185">Reference proteome</keyword>
<evidence type="ECO:0000313" key="2">
    <source>
        <dbReference type="Proteomes" id="UP000287910"/>
    </source>
</evidence>
<dbReference type="EMBL" id="RYYR01000002">
    <property type="protein sequence ID" value="RUL56466.1"/>
    <property type="molecule type" value="Genomic_DNA"/>
</dbReference>
<accession>A0A3S0P666</accession>
<gene>
    <name evidence="1" type="ORF">EK386_02200</name>
</gene>
<dbReference type="AlphaFoldDB" id="A0A3S0P666"/>
<proteinExistence type="predicted"/>
<comment type="caution">
    <text evidence="1">The sequence shown here is derived from an EMBL/GenBank/DDBJ whole genome shotgun (WGS) entry which is preliminary data.</text>
</comment>
<reference evidence="1 2" key="1">
    <citation type="submission" date="2018-12" db="EMBL/GenBank/DDBJ databases">
        <title>Lysinibacillus antri sp. nov., isolated from a cave soil.</title>
        <authorList>
            <person name="Narsing Rao M.P."/>
            <person name="Zhang H."/>
            <person name="Dong Z.-Y."/>
            <person name="Niu X.-K."/>
            <person name="Zhang K."/>
            <person name="Fang B.-Z."/>
            <person name="Kang Y.-Q."/>
            <person name="Xiao M."/>
            <person name="Li W.-J."/>
        </authorList>
    </citation>
    <scope>NUCLEOTIDE SEQUENCE [LARGE SCALE GENOMIC DNA]</scope>
    <source>
        <strain evidence="1 2">SYSU K30002</strain>
    </source>
</reference>
<evidence type="ECO:0000313" key="1">
    <source>
        <dbReference type="EMBL" id="RUL56466.1"/>
    </source>
</evidence>